<proteinExistence type="predicted"/>
<evidence type="ECO:0000313" key="2">
    <source>
        <dbReference type="Proteomes" id="UP001600165"/>
    </source>
</evidence>
<keyword evidence="2" id="KW-1185">Reference proteome</keyword>
<comment type="caution">
    <text evidence="1">The sequence shown here is derived from an EMBL/GenBank/DDBJ whole genome shotgun (WGS) entry which is preliminary data.</text>
</comment>
<reference evidence="1 2" key="1">
    <citation type="submission" date="2024-10" db="EMBL/GenBank/DDBJ databases">
        <authorList>
            <person name="Ratan Roy A."/>
            <person name="Morales Sandoval P.H."/>
            <person name="De Los Santos Villalobos S."/>
            <person name="Chakraborty S."/>
            <person name="Mukherjee J."/>
        </authorList>
    </citation>
    <scope>NUCLEOTIDE SEQUENCE [LARGE SCALE GENOMIC DNA]</scope>
    <source>
        <strain evidence="1 2">S1</strain>
    </source>
</reference>
<accession>A0ABW6ILK3</accession>
<sequence>MPEVLWLLDKLRLSGTVWYGFGHHESSLGQPSLSSDRIARNYILQTVRLEAVAYCEEMVAQLDLDEKEQLSFCII</sequence>
<dbReference type="EMBL" id="JBHZOL010000110">
    <property type="protein sequence ID" value="MFE4108445.1"/>
    <property type="molecule type" value="Genomic_DNA"/>
</dbReference>
<dbReference type="Proteomes" id="UP001600165">
    <property type="component" value="Unassembled WGS sequence"/>
</dbReference>
<dbReference type="RefSeq" id="WP_377968076.1">
    <property type="nucleotide sequence ID" value="NZ_JBHZOL010000110.1"/>
</dbReference>
<evidence type="ECO:0000313" key="1">
    <source>
        <dbReference type="EMBL" id="MFE4108445.1"/>
    </source>
</evidence>
<organism evidence="1 2">
    <name type="scientific">Almyronema epifaneia S1</name>
    <dbReference type="NCBI Taxonomy" id="2991925"/>
    <lineage>
        <taxon>Bacteria</taxon>
        <taxon>Bacillati</taxon>
        <taxon>Cyanobacteriota</taxon>
        <taxon>Cyanophyceae</taxon>
        <taxon>Nodosilineales</taxon>
        <taxon>Nodosilineaceae</taxon>
        <taxon>Almyronema</taxon>
        <taxon>Almyronema epifaneia</taxon>
    </lineage>
</organism>
<gene>
    <name evidence="1" type="ORF">ACFVKH_19370</name>
</gene>
<protein>
    <submittedName>
        <fullName evidence="1">Uncharacterized protein</fullName>
    </submittedName>
</protein>
<name>A0ABW6ILK3_9CYAN</name>